<keyword evidence="3" id="KW-1185">Reference proteome</keyword>
<gene>
    <name evidence="2" type="ORF">PVK06_026181</name>
</gene>
<dbReference type="Proteomes" id="UP001358586">
    <property type="component" value="Chromosome 8"/>
</dbReference>
<proteinExistence type="predicted"/>
<comment type="caution">
    <text evidence="2">The sequence shown here is derived from an EMBL/GenBank/DDBJ whole genome shotgun (WGS) entry which is preliminary data.</text>
</comment>
<reference evidence="2 3" key="1">
    <citation type="submission" date="2023-03" db="EMBL/GenBank/DDBJ databases">
        <title>WGS of Gossypium arboreum.</title>
        <authorList>
            <person name="Yu D."/>
        </authorList>
    </citation>
    <scope>NUCLEOTIDE SEQUENCE [LARGE SCALE GENOMIC DNA]</scope>
    <source>
        <tissue evidence="2">Leaf</tissue>
    </source>
</reference>
<sequence>MGQSQNWGKLKWRLLAKERYPRVQRFKLRGDGSRGKGSEERNNLIARQVGKKLRQRESFEMNQVSAIRKSQRGRCKNGWGRMSRTKVPSS</sequence>
<feature type="region of interest" description="Disordered" evidence="1">
    <location>
        <begin position="65"/>
        <end position="90"/>
    </location>
</feature>
<evidence type="ECO:0000313" key="2">
    <source>
        <dbReference type="EMBL" id="KAK5810864.1"/>
    </source>
</evidence>
<dbReference type="EMBL" id="JARKNE010000008">
    <property type="protein sequence ID" value="KAK5810864.1"/>
    <property type="molecule type" value="Genomic_DNA"/>
</dbReference>
<name>A0ABR0NZU2_GOSAR</name>
<evidence type="ECO:0000256" key="1">
    <source>
        <dbReference type="SAM" id="MobiDB-lite"/>
    </source>
</evidence>
<evidence type="ECO:0000313" key="3">
    <source>
        <dbReference type="Proteomes" id="UP001358586"/>
    </source>
</evidence>
<accession>A0ABR0NZU2</accession>
<protein>
    <submittedName>
        <fullName evidence="2">Uncharacterized protein</fullName>
    </submittedName>
</protein>
<organism evidence="2 3">
    <name type="scientific">Gossypium arboreum</name>
    <name type="common">Tree cotton</name>
    <name type="synonym">Gossypium nanking</name>
    <dbReference type="NCBI Taxonomy" id="29729"/>
    <lineage>
        <taxon>Eukaryota</taxon>
        <taxon>Viridiplantae</taxon>
        <taxon>Streptophyta</taxon>
        <taxon>Embryophyta</taxon>
        <taxon>Tracheophyta</taxon>
        <taxon>Spermatophyta</taxon>
        <taxon>Magnoliopsida</taxon>
        <taxon>eudicotyledons</taxon>
        <taxon>Gunneridae</taxon>
        <taxon>Pentapetalae</taxon>
        <taxon>rosids</taxon>
        <taxon>malvids</taxon>
        <taxon>Malvales</taxon>
        <taxon>Malvaceae</taxon>
        <taxon>Malvoideae</taxon>
        <taxon>Gossypium</taxon>
    </lineage>
</organism>